<feature type="transmembrane region" description="Helical" evidence="1">
    <location>
        <begin position="6"/>
        <end position="25"/>
    </location>
</feature>
<keyword evidence="2" id="KW-1185">Reference proteome</keyword>
<dbReference type="WBParaSite" id="SVE_1187400.1">
    <property type="protein sequence ID" value="SVE_1187400.1"/>
    <property type="gene ID" value="SVE_1187400"/>
</dbReference>
<organism evidence="2 3">
    <name type="scientific">Strongyloides venezuelensis</name>
    <name type="common">Threadworm</name>
    <dbReference type="NCBI Taxonomy" id="75913"/>
    <lineage>
        <taxon>Eukaryota</taxon>
        <taxon>Metazoa</taxon>
        <taxon>Ecdysozoa</taxon>
        <taxon>Nematoda</taxon>
        <taxon>Chromadorea</taxon>
        <taxon>Rhabditida</taxon>
        <taxon>Tylenchina</taxon>
        <taxon>Panagrolaimomorpha</taxon>
        <taxon>Strongyloidoidea</taxon>
        <taxon>Strongyloididae</taxon>
        <taxon>Strongyloides</taxon>
    </lineage>
</organism>
<dbReference type="Proteomes" id="UP000035680">
    <property type="component" value="Unassembled WGS sequence"/>
</dbReference>
<dbReference type="STRING" id="75913.A0A0K0FQL5"/>
<name>A0A0K0FQL5_STRVS</name>
<dbReference type="Gene3D" id="3.40.720.10">
    <property type="entry name" value="Alkaline Phosphatase, subunit A"/>
    <property type="match status" value="1"/>
</dbReference>
<dbReference type="GO" id="GO:0005615">
    <property type="term" value="C:extracellular space"/>
    <property type="evidence" value="ECO:0007669"/>
    <property type="project" value="TreeGrafter"/>
</dbReference>
<dbReference type="PANTHER" id="PTHR10974">
    <property type="entry name" value="FI08016P-RELATED"/>
    <property type="match status" value="1"/>
</dbReference>
<evidence type="ECO:0000313" key="2">
    <source>
        <dbReference type="Proteomes" id="UP000035680"/>
    </source>
</evidence>
<keyword evidence="1" id="KW-0812">Transmembrane</keyword>
<dbReference type="InterPro" id="IPR004245">
    <property type="entry name" value="DUF229"/>
</dbReference>
<dbReference type="CDD" id="cd16021">
    <property type="entry name" value="ALP_like"/>
    <property type="match status" value="1"/>
</dbReference>
<protein>
    <submittedName>
        <fullName evidence="3">Sulfatase domain-containing protein</fullName>
    </submittedName>
</protein>
<dbReference type="SUPFAM" id="SSF53649">
    <property type="entry name" value="Alkaline phosphatase-like"/>
    <property type="match status" value="1"/>
</dbReference>
<reference evidence="2" key="1">
    <citation type="submission" date="2014-07" db="EMBL/GenBank/DDBJ databases">
        <authorList>
            <person name="Martin A.A"/>
            <person name="De Silva N."/>
        </authorList>
    </citation>
    <scope>NUCLEOTIDE SEQUENCE</scope>
</reference>
<dbReference type="InterPro" id="IPR017850">
    <property type="entry name" value="Alkaline_phosphatase_core_sf"/>
</dbReference>
<dbReference type="FunFam" id="3.40.720.10:FF:000017">
    <property type="entry name" value="Predicted protein"/>
    <property type="match status" value="1"/>
</dbReference>
<evidence type="ECO:0000256" key="1">
    <source>
        <dbReference type="SAM" id="Phobius"/>
    </source>
</evidence>
<evidence type="ECO:0000313" key="3">
    <source>
        <dbReference type="WBParaSite" id="SVE_1187400.1"/>
    </source>
</evidence>
<dbReference type="AlphaFoldDB" id="A0A0K0FQL5"/>
<dbReference type="Pfam" id="PF02995">
    <property type="entry name" value="DUF229"/>
    <property type="match status" value="1"/>
</dbReference>
<reference evidence="3" key="2">
    <citation type="submission" date="2015-08" db="UniProtKB">
        <authorList>
            <consortium name="WormBaseParasite"/>
        </authorList>
    </citation>
    <scope>IDENTIFICATION</scope>
</reference>
<sequence length="649" mass="76775">MFFSMFIAIIIVSSILGFLILSLYFRHKYKYDYAIKENKIKVVHVKSSLHDVKDRRCIIPKLDIWNSLVRLYYKSKIIVYCGIEKNDWLFFDPNTQELKVVDEIKEYENDLICTIKYINKINFTHFDITSYKYSSFPISNLKSDFFDIECNIKGIEYRWSKYYMRAIIKNKLVEKLRKAKKSKNIDNWNVQIISYGSLSQMAVRRLLPKTVKFFEKTLEGITLEGYNILGNETLNSFIPILTGKTESELLKIRKPFKPPFVWNKFSDVGYITLFGEDSFKNGTFLKYLKFYQNQTINHFPGTSFQYTEKEFGNECFRDTMQHKEWLDYSTSFIEGYNKINISRFSFLHHSSLSKNHLTKAENIDDDLYEYLSYNYNKGNFKNDVIILMSDHGDTASEYTYTQQGQFEERLPFLGIRLPEKFNNTEYRKRILGNLISNRNVLITPFDIYTTLLDIISIPSDKELKKTQSLNKRNLSIIKPIDKNRDCFNAQIEKNWCACTEWEDISNDDNYNNIINVLTNKYIEEINKLLQPQIKYCSLLKLDKILNTQLLVPIKKVLISYDIFNENNSTSKNNFVDITEATYKIIFTTKPEGTIYEVIIHFNFVDIKMYVNMWNFSHLKLHDNLGYCMEGKINKLAPYCICYDKISKET</sequence>
<dbReference type="PANTHER" id="PTHR10974:SF1">
    <property type="entry name" value="FI08016P-RELATED"/>
    <property type="match status" value="1"/>
</dbReference>
<keyword evidence="1" id="KW-0472">Membrane</keyword>
<accession>A0A0K0FQL5</accession>
<keyword evidence="1" id="KW-1133">Transmembrane helix</keyword>
<proteinExistence type="predicted"/>